<protein>
    <submittedName>
        <fullName evidence="4">T9SS type A sorting domain-containing protein</fullName>
    </submittedName>
</protein>
<feature type="signal peptide" evidence="2">
    <location>
        <begin position="1"/>
        <end position="28"/>
    </location>
</feature>
<dbReference type="Gene3D" id="2.60.40.10">
    <property type="entry name" value="Immunoglobulins"/>
    <property type="match status" value="2"/>
</dbReference>
<keyword evidence="5" id="KW-1185">Reference proteome</keyword>
<evidence type="ECO:0000256" key="2">
    <source>
        <dbReference type="SAM" id="SignalP"/>
    </source>
</evidence>
<name>A0ABT4WIN3_9FLAO</name>
<keyword evidence="1 2" id="KW-0732">Signal</keyword>
<dbReference type="Gene3D" id="2.60.40.740">
    <property type="match status" value="3"/>
</dbReference>
<proteinExistence type="predicted"/>
<dbReference type="InterPro" id="IPR013783">
    <property type="entry name" value="Ig-like_fold"/>
</dbReference>
<dbReference type="InterPro" id="IPR026444">
    <property type="entry name" value="Secre_tail"/>
</dbReference>
<organism evidence="4 5">
    <name type="scientific">Flavobacterium azizsancarii</name>
    <dbReference type="NCBI Taxonomy" id="2961580"/>
    <lineage>
        <taxon>Bacteria</taxon>
        <taxon>Pseudomonadati</taxon>
        <taxon>Bacteroidota</taxon>
        <taxon>Flavobacteriia</taxon>
        <taxon>Flavobacteriales</taxon>
        <taxon>Flavobacteriaceae</taxon>
        <taxon>Flavobacterium</taxon>
    </lineage>
</organism>
<dbReference type="EMBL" id="JAMZNK010000063">
    <property type="protein sequence ID" value="MDA6072458.1"/>
    <property type="molecule type" value="Genomic_DNA"/>
</dbReference>
<dbReference type="InterPro" id="IPR043504">
    <property type="entry name" value="Peptidase_S1_PA_chymotrypsin"/>
</dbReference>
<reference evidence="4 5" key="1">
    <citation type="journal article" date="2023" name="Chemosphere">
        <title>Whole genome analysis of Flavobacterium aziz-sancarii sp. nov., isolated from Ardley Island (Antarctica), revealed a rich resistome and bioremediation potential.</title>
        <authorList>
            <person name="Otur C."/>
            <person name="Okay S."/>
            <person name="Kurt-Kizildogan A."/>
        </authorList>
    </citation>
    <scope>NUCLEOTIDE SEQUENCE [LARGE SCALE GENOMIC DNA]</scope>
    <source>
        <strain evidence="4 5">AC</strain>
    </source>
</reference>
<dbReference type="SUPFAM" id="SSF89372">
    <property type="entry name" value="Fucose-specific lectin"/>
    <property type="match status" value="2"/>
</dbReference>
<dbReference type="Pfam" id="PF18962">
    <property type="entry name" value="Por_Secre_tail"/>
    <property type="match status" value="1"/>
</dbReference>
<evidence type="ECO:0000256" key="1">
    <source>
        <dbReference type="ARBA" id="ARBA00022729"/>
    </source>
</evidence>
<evidence type="ECO:0000313" key="4">
    <source>
        <dbReference type="EMBL" id="MDA6072458.1"/>
    </source>
</evidence>
<evidence type="ECO:0000313" key="5">
    <source>
        <dbReference type="Proteomes" id="UP001212170"/>
    </source>
</evidence>
<feature type="domain" description="Secretion system C-terminal sorting" evidence="3">
    <location>
        <begin position="1811"/>
        <end position="1888"/>
    </location>
</feature>
<dbReference type="Proteomes" id="UP001212170">
    <property type="component" value="Unassembled WGS sequence"/>
</dbReference>
<comment type="caution">
    <text evidence="4">The sequence shown here is derived from an EMBL/GenBank/DDBJ whole genome shotgun (WGS) entry which is preliminary data.</text>
</comment>
<gene>
    <name evidence="4" type="ORF">NJT12_22800</name>
</gene>
<dbReference type="Gene3D" id="2.40.10.10">
    <property type="entry name" value="Trypsin-like serine proteases"/>
    <property type="match status" value="1"/>
</dbReference>
<accession>A0ABT4WIN3</accession>
<feature type="chain" id="PRO_5047491302" evidence="2">
    <location>
        <begin position="29"/>
        <end position="1890"/>
    </location>
</feature>
<dbReference type="InterPro" id="IPR025667">
    <property type="entry name" value="SprB_repeat"/>
</dbReference>
<dbReference type="NCBIfam" id="TIGR04183">
    <property type="entry name" value="Por_Secre_tail"/>
    <property type="match status" value="1"/>
</dbReference>
<dbReference type="RefSeq" id="WP_271338426.1">
    <property type="nucleotide sequence ID" value="NZ_JAMZNK010000063.1"/>
</dbReference>
<sequence length="1890" mass="201247">MKNNYLLTYFKTGLMLLFLCFTAVPAVAQVIGTQPISHTVSAGKPTSFSITTLGNGSFSYFWQVSTNGGNSFTALSNGGVYSGVNTATLNISKAPVSMNGYQYKVLLSGASIGIELSNTATLAVSVPSLEGNRDWKFVGAANISELGVQSTSIAIDPAGTPYISYRRNEYQQYFAVVKKFNGTTWETLPTDGLTTDWVNQPVIATNSSGVPYLSYSNLLGYRGIVKKFNGVDWETLGNASFSGGEAGFISFSFDNFDTPHAVYYDTQLNFNGTAKKFNGTSWVQVGSPIFSNGSAIYFSTAFDSFNTEYVAYRDGGNGGKARVIKFNGTNWQNVGTPEISVGIVHSTTVAIDAANTVYLSYRDEVNGNKIKVVKFNGTDWIPVGAAFVSDIVTQYSRLVLDPTGTPYIHAYTSDFKNLLFKFDGTDWQKIKTDNILSLSNGSLAFNPEGMPYIVYDDRTTGKAHVVKYDLDIPVITSQPLNSMVTGGQAASFSATVTGSSLTYQWQVSTDGGNTFTSIVDGATYRDVTKARMYINNAPVSMNNYQYRLVANNGIEVISKAVVLNVESPEYNTTREWHVVGTQGFSNASLNDAPSMTFGLSGSLIVGYADLNAGGKILVQKFENTTWETLGETTATSHANFPSIKSDLFGKPYMAYQDVVLGNKASVVKYDGTSWKNVGDAGFSNGAISSITSAVGSNGVPFVAYADSSNGNKVTIKKFNGSSWERIGDSGFTNNEVKNISLAIDAGGIPSVAYQDADNDGKITVKKFDGTNWTDVGNSGFSDNKADNISLAIDAASIPYVVYQDSDSNNNPKINVKRLNGTIWENVGNTLPAAKIQQLSFVLDRSGTPFIGYNDYNDNLKTTVKRLINGNWENVGSSSFSEGATSFPTLVVSEFGIPFMAYADATKENKLTVMQYNMVVTVDQENVSCFGDHNGSATVRVTGDHESLYYEWSSNDNDSDEDQSDKVSGLAKGTYTVKVTDDNGNQVTKSFVITGPDALKATKTQTEVLCYGDATGTATVSVTGGTGDYTYSWLPSGGTEATATGLTEGDYSVVVKDAKDCTITENFTITQPTSPLVVTAGPKTNVSCNAGTNGSASVNVTGGTGDYKYSWLPSGGTNATATGLTAGTYEVTVTDSNGCTSSVSDIHIEEPEALTIKVATKENISCAGAANGSVTVNAAGGAFPYTYKWSKNAGDATTQRISGLAGGTYSVEVTDNNNCTFTLEDILISEPSALVATAGSQIDVSCNGGTNGSATVHITGGVSPYTYTWSPSGGNEATATGLSIGNYVVTVQDANLCTTKQDFTISQPLFALSATTTQNNVSCNGGNNGSATVNVTGGTGDYTYLWLPAGGTGATATGLTDGIYTVTITDANLCTITRSVTITTITDVIVPVPDVTNLPNITNYCAVLATDIAIPTATDNCNGVINATTNDPLSYTTEGSYTITWKYTDASNNNTTQTQTINVIASPLKQVSFSNKEFSYDGNPHAIQIDNLPAGATVTYTTTPATGSANSATNSGTYTVTATITPAWQMSNCTPIVLTAEIKINKAAQQITFDDLPTKNIGKDNSFQLEGKSNSGLPVSYTFNYTSALAPATISSSGLVTLLQSGEITIVAHQDGNDNYLSANTVSQILVITNGSASIAQITIGNQSFENPQQQINHLLDCGQSNPTITIQTENNSSLVFPASTFTIQTPKVGVYKQDVTVTSQDGTISKNYVIIVERRFNFFDIVQQKFNNVLLVNNNPQTNGGYEFVSYKWFKDGQLISTGQSYSAGNNITDTLDATANYSVKMTTKDGLVLQTCSAVIQKLNSFQAKLYPNPIQAGQTITIDADYSVQELEKMHISIYSISGSLIQTIESSTAKTQMQLPPSLQNGTYIVILETSDTKKSFKVIVNK</sequence>
<evidence type="ECO:0000259" key="3">
    <source>
        <dbReference type="Pfam" id="PF18962"/>
    </source>
</evidence>
<dbReference type="Pfam" id="PF13573">
    <property type="entry name" value="SprB"/>
    <property type="match status" value="6"/>
</dbReference>